<gene>
    <name evidence="2" type="ORF">E2562_035248</name>
</gene>
<evidence type="ECO:0000256" key="1">
    <source>
        <dbReference type="SAM" id="MobiDB-lite"/>
    </source>
</evidence>
<dbReference type="AlphaFoldDB" id="A0A6G1CL63"/>
<dbReference type="EMBL" id="SPHZ02000009">
    <property type="protein sequence ID" value="KAF0900787.1"/>
    <property type="molecule type" value="Genomic_DNA"/>
</dbReference>
<feature type="region of interest" description="Disordered" evidence="1">
    <location>
        <begin position="1"/>
        <end position="32"/>
    </location>
</feature>
<sequence>MVGGVPFVSPATPRLATVTTESDNRPSGTKGWQGQLLSSTTIFLYLLATRLCHRTSHNLGAYTGDHYAGQSYSQHHACSGVLRCSRGLLIYYPHWRPNWGG</sequence>
<name>A0A6G1CL63_9ORYZ</name>
<reference evidence="2 3" key="1">
    <citation type="submission" date="2019-11" db="EMBL/GenBank/DDBJ databases">
        <title>Whole genome sequence of Oryza granulata.</title>
        <authorList>
            <person name="Li W."/>
        </authorList>
    </citation>
    <scope>NUCLEOTIDE SEQUENCE [LARGE SCALE GENOMIC DNA]</scope>
    <source>
        <strain evidence="3">cv. Menghai</strain>
        <tissue evidence="2">Leaf</tissue>
    </source>
</reference>
<feature type="compositionally biased region" description="Polar residues" evidence="1">
    <location>
        <begin position="17"/>
        <end position="32"/>
    </location>
</feature>
<keyword evidence="3" id="KW-1185">Reference proteome</keyword>
<comment type="caution">
    <text evidence="2">The sequence shown here is derived from an EMBL/GenBank/DDBJ whole genome shotgun (WGS) entry which is preliminary data.</text>
</comment>
<accession>A0A6G1CL63</accession>
<evidence type="ECO:0000313" key="3">
    <source>
        <dbReference type="Proteomes" id="UP000479710"/>
    </source>
</evidence>
<dbReference type="Proteomes" id="UP000479710">
    <property type="component" value="Unassembled WGS sequence"/>
</dbReference>
<protein>
    <submittedName>
        <fullName evidence="2">Uncharacterized protein</fullName>
    </submittedName>
</protein>
<proteinExistence type="predicted"/>
<evidence type="ECO:0000313" key="2">
    <source>
        <dbReference type="EMBL" id="KAF0900787.1"/>
    </source>
</evidence>
<organism evidence="2 3">
    <name type="scientific">Oryza meyeriana var. granulata</name>
    <dbReference type="NCBI Taxonomy" id="110450"/>
    <lineage>
        <taxon>Eukaryota</taxon>
        <taxon>Viridiplantae</taxon>
        <taxon>Streptophyta</taxon>
        <taxon>Embryophyta</taxon>
        <taxon>Tracheophyta</taxon>
        <taxon>Spermatophyta</taxon>
        <taxon>Magnoliopsida</taxon>
        <taxon>Liliopsida</taxon>
        <taxon>Poales</taxon>
        <taxon>Poaceae</taxon>
        <taxon>BOP clade</taxon>
        <taxon>Oryzoideae</taxon>
        <taxon>Oryzeae</taxon>
        <taxon>Oryzinae</taxon>
        <taxon>Oryza</taxon>
        <taxon>Oryza meyeriana</taxon>
    </lineage>
</organism>